<dbReference type="Proteomes" id="UP001443914">
    <property type="component" value="Unassembled WGS sequence"/>
</dbReference>
<dbReference type="AlphaFoldDB" id="A0AAW1HCF9"/>
<proteinExistence type="predicted"/>
<feature type="region of interest" description="Disordered" evidence="1">
    <location>
        <begin position="23"/>
        <end position="55"/>
    </location>
</feature>
<dbReference type="InterPro" id="IPR005162">
    <property type="entry name" value="Retrotrans_gag_dom"/>
</dbReference>
<dbReference type="Pfam" id="PF03732">
    <property type="entry name" value="Retrotrans_gag"/>
    <property type="match status" value="1"/>
</dbReference>
<accession>A0AAW1HCF9</accession>
<feature type="compositionally biased region" description="Polar residues" evidence="1">
    <location>
        <begin position="43"/>
        <end position="52"/>
    </location>
</feature>
<comment type="caution">
    <text evidence="3">The sequence shown here is derived from an EMBL/GenBank/DDBJ whole genome shotgun (WGS) entry which is preliminary data.</text>
</comment>
<keyword evidence="4" id="KW-1185">Reference proteome</keyword>
<name>A0AAW1HCF9_SAPOF</name>
<dbReference type="PANTHER" id="PTHR33223">
    <property type="entry name" value="CCHC-TYPE DOMAIN-CONTAINING PROTEIN"/>
    <property type="match status" value="1"/>
</dbReference>
<dbReference type="PANTHER" id="PTHR33223:SF11">
    <property type="entry name" value="ELEMENT PROTEIN, PUTATIVE-RELATED"/>
    <property type="match status" value="1"/>
</dbReference>
<feature type="domain" description="Retrotransposon gag" evidence="2">
    <location>
        <begin position="162"/>
        <end position="255"/>
    </location>
</feature>
<feature type="compositionally biased region" description="Polar residues" evidence="1">
    <location>
        <begin position="386"/>
        <end position="422"/>
    </location>
</feature>
<evidence type="ECO:0000256" key="1">
    <source>
        <dbReference type="SAM" id="MobiDB-lite"/>
    </source>
</evidence>
<protein>
    <recommendedName>
        <fullName evidence="2">Retrotransposon gag domain-containing protein</fullName>
    </recommendedName>
</protein>
<evidence type="ECO:0000313" key="4">
    <source>
        <dbReference type="Proteomes" id="UP001443914"/>
    </source>
</evidence>
<gene>
    <name evidence="3" type="ORF">RND81_12G187500</name>
</gene>
<sequence>MSRRLLGFSPIFPFNPEIEAQARRNNASRRMRSQTLSPPRRFSQPSYSTSPTRIFGNDHINEEEVIVEDIIFEEEEQMANPPPIIITIREDSAPKAIVTSSISKPTIGANNFELKTSLIQFIQTDQFGGLPTENSNEHLNSFLDKADTLKLNGVTEDAIRLRLFPYSLRVSAKEWLRNCEANSFDTWEKLSNAFLQKFFPPGKTAKLLNDITGFVQREDESLYEAWERYKELQRQCPHHGLPSYLLIVTFYNAMKPDLQLSLNAAAGGRLDALSWNRAKDIIEDMAASTYHWGNDRHARGGKVGNEAVKALNSRFDDLSQKIALMQSGGSSPQCELCGAHGHEPTECMNVPMQEQMNALNSRPQFDPYSNYYNPGYAQNPRLSYGAHNQNYLQPPPRNSNNPPGFNPRPSQQSQYGQSRPPL</sequence>
<dbReference type="EMBL" id="JBDFQZ010000012">
    <property type="protein sequence ID" value="KAK9673761.1"/>
    <property type="molecule type" value="Genomic_DNA"/>
</dbReference>
<evidence type="ECO:0000313" key="3">
    <source>
        <dbReference type="EMBL" id="KAK9673761.1"/>
    </source>
</evidence>
<organism evidence="3 4">
    <name type="scientific">Saponaria officinalis</name>
    <name type="common">Common soapwort</name>
    <name type="synonym">Lychnis saponaria</name>
    <dbReference type="NCBI Taxonomy" id="3572"/>
    <lineage>
        <taxon>Eukaryota</taxon>
        <taxon>Viridiplantae</taxon>
        <taxon>Streptophyta</taxon>
        <taxon>Embryophyta</taxon>
        <taxon>Tracheophyta</taxon>
        <taxon>Spermatophyta</taxon>
        <taxon>Magnoliopsida</taxon>
        <taxon>eudicotyledons</taxon>
        <taxon>Gunneridae</taxon>
        <taxon>Pentapetalae</taxon>
        <taxon>Caryophyllales</taxon>
        <taxon>Caryophyllaceae</taxon>
        <taxon>Caryophylleae</taxon>
        <taxon>Saponaria</taxon>
    </lineage>
</organism>
<evidence type="ECO:0000259" key="2">
    <source>
        <dbReference type="Pfam" id="PF03732"/>
    </source>
</evidence>
<feature type="region of interest" description="Disordered" evidence="1">
    <location>
        <begin position="379"/>
        <end position="422"/>
    </location>
</feature>
<reference evidence="3" key="1">
    <citation type="submission" date="2024-03" db="EMBL/GenBank/DDBJ databases">
        <title>WGS assembly of Saponaria officinalis var. Norfolk2.</title>
        <authorList>
            <person name="Jenkins J."/>
            <person name="Shu S."/>
            <person name="Grimwood J."/>
            <person name="Barry K."/>
            <person name="Goodstein D."/>
            <person name="Schmutz J."/>
            <person name="Leebens-Mack J."/>
            <person name="Osbourn A."/>
        </authorList>
    </citation>
    <scope>NUCLEOTIDE SEQUENCE [LARGE SCALE GENOMIC DNA]</scope>
    <source>
        <strain evidence="3">JIC</strain>
    </source>
</reference>